<geneLocation type="plasmid" evidence="3 4">
    <name>p5041</name>
</geneLocation>
<evidence type="ECO:0000256" key="2">
    <source>
        <dbReference type="ARBA" id="ARBA00022649"/>
    </source>
</evidence>
<dbReference type="InterPro" id="IPR051803">
    <property type="entry name" value="TA_system_RelE-like_toxin"/>
</dbReference>
<reference evidence="3 4" key="1">
    <citation type="submission" date="2021-01" db="EMBL/GenBank/DDBJ databases">
        <title>Biogeographic distribution of Paracoccus.</title>
        <authorList>
            <person name="Hollensteiner J."/>
            <person name="Leineberger J."/>
            <person name="Brinkhoff T."/>
            <person name="Daniel R."/>
        </authorList>
    </citation>
    <scope>NUCLEOTIDE SEQUENCE [LARGE SCALE GENOMIC DNA]</scope>
    <source>
        <strain evidence="3 4">KCTC 22803</strain>
        <plasmid evidence="3 4">p5041</plasmid>
    </source>
</reference>
<accession>A0ABY7SQR2</accession>
<dbReference type="Proteomes" id="UP001219349">
    <property type="component" value="Plasmid p5041"/>
</dbReference>
<name>A0ABY7SQR2_9RHOB</name>
<dbReference type="RefSeq" id="WP_271886954.1">
    <property type="nucleotide sequence ID" value="NZ_CP067139.1"/>
</dbReference>
<keyword evidence="2" id="KW-1277">Toxin-antitoxin system</keyword>
<dbReference type="EMBL" id="CP067139">
    <property type="protein sequence ID" value="WCR09234.1"/>
    <property type="molecule type" value="Genomic_DNA"/>
</dbReference>
<comment type="similarity">
    <text evidence="1">Belongs to the RelE toxin family.</text>
</comment>
<protein>
    <submittedName>
        <fullName evidence="3">Type II toxin-antitoxin system RelE/ParE family toxin</fullName>
    </submittedName>
</protein>
<dbReference type="PANTHER" id="PTHR33755">
    <property type="entry name" value="TOXIN PARE1-RELATED"/>
    <property type="match status" value="1"/>
</dbReference>
<keyword evidence="3" id="KW-0614">Plasmid</keyword>
<evidence type="ECO:0000313" key="3">
    <source>
        <dbReference type="EMBL" id="WCR09234.1"/>
    </source>
</evidence>
<proteinExistence type="inferred from homology"/>
<dbReference type="Gene3D" id="3.30.2310.20">
    <property type="entry name" value="RelE-like"/>
    <property type="match status" value="1"/>
</dbReference>
<evidence type="ECO:0000313" key="4">
    <source>
        <dbReference type="Proteomes" id="UP001219349"/>
    </source>
</evidence>
<gene>
    <name evidence="3" type="ORF">JHX87_18430</name>
</gene>
<dbReference type="Pfam" id="PF05016">
    <property type="entry name" value="ParE_toxin"/>
    <property type="match status" value="1"/>
</dbReference>
<dbReference type="InterPro" id="IPR007712">
    <property type="entry name" value="RelE/ParE_toxin"/>
</dbReference>
<dbReference type="InterPro" id="IPR035093">
    <property type="entry name" value="RelE/ParE_toxin_dom_sf"/>
</dbReference>
<organism evidence="3 4">
    <name type="scientific">Paracoccus fistulariae</name>
    <dbReference type="NCBI Taxonomy" id="658446"/>
    <lineage>
        <taxon>Bacteria</taxon>
        <taxon>Pseudomonadati</taxon>
        <taxon>Pseudomonadota</taxon>
        <taxon>Alphaproteobacteria</taxon>
        <taxon>Rhodobacterales</taxon>
        <taxon>Paracoccaceae</taxon>
        <taxon>Paracoccus</taxon>
    </lineage>
</organism>
<sequence length="96" mass="10745">MAQLIILPAAKADLIEIGDFIAQDNPARALSFVAEIEAKMLQAAERPESFPARDEVHEELRSVRHGRYLIFFLDAGNEVRIVRVLHGARDLPRVLG</sequence>
<evidence type="ECO:0000256" key="1">
    <source>
        <dbReference type="ARBA" id="ARBA00006226"/>
    </source>
</evidence>
<keyword evidence="4" id="KW-1185">Reference proteome</keyword>
<dbReference type="PANTHER" id="PTHR33755:SF6">
    <property type="entry name" value="PLASMID STABILIZATION SYSTEM PROTEIN"/>
    <property type="match status" value="1"/>
</dbReference>